<sequence>MKGSLFYDTLKKIQLKNEANKMRIIETRDAELMGRLGKVMQEKHIELYPTFFKPYHQEAITNAFIKHFENPKERVFLWQDDTNQEAIAAYLWLEEQAVEETIYTFGYQRLYLHHVLVMPGYQGQGLGKELLNFADDYAKKQQIKAVELHYWPNNGIAKHTYKKHGYEVYKESAQKLL</sequence>
<dbReference type="InterPro" id="IPR000182">
    <property type="entry name" value="GNAT_dom"/>
</dbReference>
<keyword evidence="5" id="KW-1185">Reference proteome</keyword>
<dbReference type="AlphaFoldDB" id="A0A0R2HYF3"/>
<dbReference type="PANTHER" id="PTHR43420:SF52">
    <property type="entry name" value="N-ACETYLTRANSFERASE YODP"/>
    <property type="match status" value="1"/>
</dbReference>
<accession>A0A0R2HYF3</accession>
<evidence type="ECO:0000259" key="3">
    <source>
        <dbReference type="PROSITE" id="PS51186"/>
    </source>
</evidence>
<reference evidence="4 5" key="1">
    <citation type="journal article" date="2015" name="Genome Announc.">
        <title>Expanding the biotechnology potential of lactobacilli through comparative genomics of 213 strains and associated genera.</title>
        <authorList>
            <person name="Sun Z."/>
            <person name="Harris H.M."/>
            <person name="McCann A."/>
            <person name="Guo C."/>
            <person name="Argimon S."/>
            <person name="Zhang W."/>
            <person name="Yang X."/>
            <person name="Jeffery I.B."/>
            <person name="Cooney J.C."/>
            <person name="Kagawa T.F."/>
            <person name="Liu W."/>
            <person name="Song Y."/>
            <person name="Salvetti E."/>
            <person name="Wrobel A."/>
            <person name="Rasinkangas P."/>
            <person name="Parkhill J."/>
            <person name="Rea M.C."/>
            <person name="O'Sullivan O."/>
            <person name="Ritari J."/>
            <person name="Douillard F.P."/>
            <person name="Paul Ross R."/>
            <person name="Yang R."/>
            <person name="Briner A.E."/>
            <person name="Felis G.E."/>
            <person name="de Vos W.M."/>
            <person name="Barrangou R."/>
            <person name="Klaenhammer T.R."/>
            <person name="Caufield P.W."/>
            <person name="Cui Y."/>
            <person name="Zhang H."/>
            <person name="O'Toole P.W."/>
        </authorList>
    </citation>
    <scope>NUCLEOTIDE SEQUENCE [LARGE SCALE GENOMIC DNA]</scope>
    <source>
        <strain evidence="4 5">DSM 20623</strain>
    </source>
</reference>
<organism evidence="4 5">
    <name type="scientific">Carnobacterium divergens DSM 20623</name>
    <dbReference type="NCBI Taxonomy" id="1449336"/>
    <lineage>
        <taxon>Bacteria</taxon>
        <taxon>Bacillati</taxon>
        <taxon>Bacillota</taxon>
        <taxon>Bacilli</taxon>
        <taxon>Lactobacillales</taxon>
        <taxon>Carnobacteriaceae</taxon>
        <taxon>Carnobacterium</taxon>
    </lineage>
</organism>
<keyword evidence="2" id="KW-0012">Acyltransferase</keyword>
<dbReference type="Pfam" id="PF00583">
    <property type="entry name" value="Acetyltransf_1"/>
    <property type="match status" value="1"/>
</dbReference>
<proteinExistence type="predicted"/>
<dbReference type="InterPro" id="IPR016181">
    <property type="entry name" value="Acyl_CoA_acyltransferase"/>
</dbReference>
<dbReference type="PANTHER" id="PTHR43420">
    <property type="entry name" value="ACETYLTRANSFERASE"/>
    <property type="match status" value="1"/>
</dbReference>
<protein>
    <submittedName>
        <fullName evidence="4">Acetyltransferase, GNAT family protein</fullName>
    </submittedName>
</protein>
<dbReference type="SUPFAM" id="SSF55729">
    <property type="entry name" value="Acyl-CoA N-acyltransferases (Nat)"/>
    <property type="match status" value="1"/>
</dbReference>
<dbReference type="InterPro" id="IPR050680">
    <property type="entry name" value="YpeA/RimI_acetyltransf"/>
</dbReference>
<evidence type="ECO:0000256" key="2">
    <source>
        <dbReference type="ARBA" id="ARBA00023315"/>
    </source>
</evidence>
<dbReference type="eggNOG" id="COG0456">
    <property type="taxonomic scope" value="Bacteria"/>
</dbReference>
<name>A0A0R2HYF3_CARDV</name>
<comment type="caution">
    <text evidence="4">The sequence shown here is derived from an EMBL/GenBank/DDBJ whole genome shotgun (WGS) entry which is preliminary data.</text>
</comment>
<dbReference type="EMBL" id="JQBS01000035">
    <property type="protein sequence ID" value="KRN54605.1"/>
    <property type="molecule type" value="Genomic_DNA"/>
</dbReference>
<dbReference type="GO" id="GO:0016747">
    <property type="term" value="F:acyltransferase activity, transferring groups other than amino-acyl groups"/>
    <property type="evidence" value="ECO:0007669"/>
    <property type="project" value="InterPro"/>
</dbReference>
<dbReference type="CDD" id="cd04301">
    <property type="entry name" value="NAT_SF"/>
    <property type="match status" value="1"/>
</dbReference>
<dbReference type="PROSITE" id="PS51186">
    <property type="entry name" value="GNAT"/>
    <property type="match status" value="1"/>
</dbReference>
<dbReference type="Gene3D" id="3.40.630.30">
    <property type="match status" value="1"/>
</dbReference>
<evidence type="ECO:0000313" key="4">
    <source>
        <dbReference type="EMBL" id="KRN54605.1"/>
    </source>
</evidence>
<evidence type="ECO:0000256" key="1">
    <source>
        <dbReference type="ARBA" id="ARBA00022679"/>
    </source>
</evidence>
<keyword evidence="1 4" id="KW-0808">Transferase</keyword>
<evidence type="ECO:0000313" key="5">
    <source>
        <dbReference type="Proteomes" id="UP000051658"/>
    </source>
</evidence>
<feature type="domain" description="N-acetyltransferase" evidence="3">
    <location>
        <begin position="25"/>
        <end position="177"/>
    </location>
</feature>
<gene>
    <name evidence="4" type="ORF">IV74_GL002189</name>
</gene>
<dbReference type="Proteomes" id="UP000051658">
    <property type="component" value="Unassembled WGS sequence"/>
</dbReference>
<dbReference type="PATRIC" id="fig|1449336.4.peg.2227"/>